<dbReference type="RefSeq" id="WP_165258836.1">
    <property type="nucleotide sequence ID" value="NZ_JAAKZY010000036.1"/>
</dbReference>
<gene>
    <name evidence="1" type="ORF">G5C60_14280</name>
</gene>
<reference evidence="1 2" key="1">
    <citation type="submission" date="2020-02" db="EMBL/GenBank/DDBJ databases">
        <title>Whole-genome analyses of novel actinobacteria.</title>
        <authorList>
            <person name="Sahin N."/>
            <person name="Gencbay T."/>
        </authorList>
    </citation>
    <scope>NUCLEOTIDE SEQUENCE [LARGE SCALE GENOMIC DNA]</scope>
    <source>
        <strain evidence="1 2">HC44</strain>
    </source>
</reference>
<dbReference type="EMBL" id="JAAKZY010000036">
    <property type="protein sequence ID" value="NGO08740.1"/>
    <property type="molecule type" value="Genomic_DNA"/>
</dbReference>
<sequence>MREVMPAAGLAGALLCLAGHLPGPARRWGPQSLALSSMVLMSGDRGRSAACVIGAACLWSVVRACVDRRGWDEVTDLAAMALLMVLMTGHSGGSHTHMAAGMVAGPAALTVVAWVTARAAGIMFGQLSDRSVGPDAMPCTRRAWAYREPGAALMIISMAAMFV</sequence>
<name>A0A6G4V4F3_9ACTN</name>
<dbReference type="Proteomes" id="UP000472335">
    <property type="component" value="Unassembled WGS sequence"/>
</dbReference>
<evidence type="ECO:0000313" key="1">
    <source>
        <dbReference type="EMBL" id="NGO08740.1"/>
    </source>
</evidence>
<accession>A0A6G4V4F3</accession>
<organism evidence="1 2">
    <name type="scientific">Streptomyces scabichelini</name>
    <dbReference type="NCBI Taxonomy" id="2711217"/>
    <lineage>
        <taxon>Bacteria</taxon>
        <taxon>Bacillati</taxon>
        <taxon>Actinomycetota</taxon>
        <taxon>Actinomycetes</taxon>
        <taxon>Kitasatosporales</taxon>
        <taxon>Streptomycetaceae</taxon>
        <taxon>Streptomyces</taxon>
    </lineage>
</organism>
<comment type="caution">
    <text evidence="1">The sequence shown here is derived from an EMBL/GenBank/DDBJ whole genome shotgun (WGS) entry which is preliminary data.</text>
</comment>
<proteinExistence type="predicted"/>
<evidence type="ECO:0000313" key="2">
    <source>
        <dbReference type="Proteomes" id="UP000472335"/>
    </source>
</evidence>
<protein>
    <submittedName>
        <fullName evidence="1">Uncharacterized protein</fullName>
    </submittedName>
</protein>
<keyword evidence="2" id="KW-1185">Reference proteome</keyword>
<dbReference type="AlphaFoldDB" id="A0A6G4V4F3"/>